<dbReference type="Proteomes" id="UP001732700">
    <property type="component" value="Chromosome 4C"/>
</dbReference>
<reference evidence="1" key="1">
    <citation type="submission" date="2021-05" db="EMBL/GenBank/DDBJ databases">
        <authorList>
            <person name="Scholz U."/>
            <person name="Mascher M."/>
            <person name="Fiebig A."/>
        </authorList>
    </citation>
    <scope>NUCLEOTIDE SEQUENCE [LARGE SCALE GENOMIC DNA]</scope>
</reference>
<name>A0ACD5WVC8_AVESA</name>
<organism evidence="1 2">
    <name type="scientific">Avena sativa</name>
    <name type="common">Oat</name>
    <dbReference type="NCBI Taxonomy" id="4498"/>
    <lineage>
        <taxon>Eukaryota</taxon>
        <taxon>Viridiplantae</taxon>
        <taxon>Streptophyta</taxon>
        <taxon>Embryophyta</taxon>
        <taxon>Tracheophyta</taxon>
        <taxon>Spermatophyta</taxon>
        <taxon>Magnoliopsida</taxon>
        <taxon>Liliopsida</taxon>
        <taxon>Poales</taxon>
        <taxon>Poaceae</taxon>
        <taxon>BOP clade</taxon>
        <taxon>Pooideae</taxon>
        <taxon>Poodae</taxon>
        <taxon>Poeae</taxon>
        <taxon>Poeae Chloroplast Group 1 (Aveneae type)</taxon>
        <taxon>Aveninae</taxon>
        <taxon>Avena</taxon>
    </lineage>
</organism>
<sequence>MHRLSSTSQPLLAFMVSAPPHWSPAALALRVLPLTAAPIPAVRRVSRFPHGYRNMASTRGRVKGYKSRKPDKRSPISSTKDHYAIGRGMEGVETRGTALKVRMSATKERKRAVVLSDDEEDVTTLEILPESTHRDGSIYNMGTHIWKRHYHIADRSETRLEAMMLSNPTDCVIRNGKCTEHIPRRMLQFFSIKLAKLFVDSGPVELYGYIAVRDGLDPLLNYVSL</sequence>
<dbReference type="EnsemblPlants" id="AVESA.00010b.r2.4CG1290730.1">
    <property type="protein sequence ID" value="AVESA.00010b.r2.4CG1290730.1.CDS"/>
    <property type="gene ID" value="AVESA.00010b.r2.4CG1290730"/>
</dbReference>
<reference evidence="1" key="2">
    <citation type="submission" date="2025-09" db="UniProtKB">
        <authorList>
            <consortium name="EnsemblPlants"/>
        </authorList>
    </citation>
    <scope>IDENTIFICATION</scope>
</reference>
<evidence type="ECO:0000313" key="1">
    <source>
        <dbReference type="EnsemblPlants" id="AVESA.00010b.r2.4CG1290730.1.CDS"/>
    </source>
</evidence>
<keyword evidence="2" id="KW-1185">Reference proteome</keyword>
<accession>A0ACD5WVC8</accession>
<evidence type="ECO:0000313" key="2">
    <source>
        <dbReference type="Proteomes" id="UP001732700"/>
    </source>
</evidence>
<proteinExistence type="predicted"/>
<protein>
    <submittedName>
        <fullName evidence="1">Uncharacterized protein</fullName>
    </submittedName>
</protein>